<proteinExistence type="inferred from homology"/>
<dbReference type="InterPro" id="IPR006148">
    <property type="entry name" value="Glc/Gal-6P_isomerase"/>
</dbReference>
<dbReference type="GO" id="GO:0042802">
    <property type="term" value="F:identical protein binding"/>
    <property type="evidence" value="ECO:0007669"/>
    <property type="project" value="TreeGrafter"/>
</dbReference>
<dbReference type="InterPro" id="IPR037171">
    <property type="entry name" value="NagB/RpiA_transferase-like"/>
</dbReference>
<keyword evidence="2 4" id="KW-0378">Hydrolase</keyword>
<dbReference type="FunFam" id="3.40.50.1360:FF:000003">
    <property type="entry name" value="Glucosamine-6-phosphate deaminase"/>
    <property type="match status" value="1"/>
</dbReference>
<dbReference type="EC" id="3.5.99.6" evidence="4"/>
<dbReference type="Gene3D" id="3.40.50.1360">
    <property type="match status" value="1"/>
</dbReference>
<dbReference type="PANTHER" id="PTHR11280">
    <property type="entry name" value="GLUCOSAMINE-6-PHOSPHATE ISOMERASE"/>
    <property type="match status" value="1"/>
</dbReference>
<reference evidence="6" key="1">
    <citation type="journal article" date="2013" name="Extremophiles">
        <title>Proteinivorax tanatarense gen. nov., sp. nov., an anaerobic, haloalkaliphilic, proteolytic bacterium isolated from a decaying algal bloom, and proposal of Proteinivoraceae fam. nov.</title>
        <authorList>
            <person name="Kevbrin V."/>
            <person name="Boltyanskaya Y."/>
            <person name="Zhilina T."/>
            <person name="Kolganova T."/>
            <person name="Lavrentjeva E."/>
            <person name="Kuznetsov B."/>
        </authorList>
    </citation>
    <scope>NUCLEOTIDE SEQUENCE</scope>
    <source>
        <strain evidence="6">Z-910T</strain>
    </source>
</reference>
<evidence type="ECO:0000256" key="4">
    <source>
        <dbReference type="HAMAP-Rule" id="MF_01241"/>
    </source>
</evidence>
<dbReference type="NCBIfam" id="TIGR00502">
    <property type="entry name" value="nagB"/>
    <property type="match status" value="1"/>
</dbReference>
<feature type="active site" description="For ring-opening step" evidence="4">
    <location>
        <position position="136"/>
    </location>
</feature>
<reference evidence="6" key="2">
    <citation type="submission" date="2024-06" db="EMBL/GenBank/DDBJ databases">
        <authorList>
            <person name="Petrova K.O."/>
            <person name="Toshchakov S.V."/>
            <person name="Boltjanskaja Y.V."/>
            <person name="Kevbrin V."/>
        </authorList>
    </citation>
    <scope>NUCLEOTIDE SEQUENCE</scope>
    <source>
        <strain evidence="6">Z-910T</strain>
    </source>
</reference>
<name>A0AAU7VMZ3_9FIRM</name>
<dbReference type="GO" id="GO:0006046">
    <property type="term" value="P:N-acetylglucosamine catabolic process"/>
    <property type="evidence" value="ECO:0007669"/>
    <property type="project" value="UniProtKB-UniRule"/>
</dbReference>
<dbReference type="InterPro" id="IPR018321">
    <property type="entry name" value="Glucosamine6P_isomerase_CS"/>
</dbReference>
<dbReference type="HAMAP" id="MF_01241">
    <property type="entry name" value="GlcN6P_deamin"/>
    <property type="match status" value="1"/>
</dbReference>
<dbReference type="PROSITE" id="PS01161">
    <property type="entry name" value="GLC_GALNAC_ISOMERASE"/>
    <property type="match status" value="1"/>
</dbReference>
<dbReference type="EMBL" id="CP158367">
    <property type="protein sequence ID" value="XBX75338.1"/>
    <property type="molecule type" value="Genomic_DNA"/>
</dbReference>
<comment type="pathway">
    <text evidence="4">Amino-sugar metabolism; N-acetylneuraminate degradation; D-fructose 6-phosphate from N-acetylneuraminate: step 5/5.</text>
</comment>
<accession>A0AAU7VMZ3</accession>
<dbReference type="GO" id="GO:0006043">
    <property type="term" value="P:glucosamine catabolic process"/>
    <property type="evidence" value="ECO:0007669"/>
    <property type="project" value="TreeGrafter"/>
</dbReference>
<dbReference type="GO" id="GO:0005975">
    <property type="term" value="P:carbohydrate metabolic process"/>
    <property type="evidence" value="ECO:0007669"/>
    <property type="project" value="InterPro"/>
</dbReference>
<evidence type="ECO:0000256" key="1">
    <source>
        <dbReference type="ARBA" id="ARBA00000644"/>
    </source>
</evidence>
<dbReference type="GO" id="GO:0005737">
    <property type="term" value="C:cytoplasm"/>
    <property type="evidence" value="ECO:0007669"/>
    <property type="project" value="TreeGrafter"/>
</dbReference>
<evidence type="ECO:0000259" key="5">
    <source>
        <dbReference type="Pfam" id="PF01182"/>
    </source>
</evidence>
<feature type="active site" description="For ring-opening step" evidence="4">
    <location>
        <position position="143"/>
    </location>
</feature>
<dbReference type="InterPro" id="IPR004547">
    <property type="entry name" value="Glucosamine6P_isomerase"/>
</dbReference>
<comment type="similarity">
    <text evidence="4">Belongs to the glucosamine/galactosamine-6-phosphate isomerase family. NagB subfamily.</text>
</comment>
<comment type="caution">
    <text evidence="4">Lacks conserved residue(s) required for the propagation of feature annotation.</text>
</comment>
<comment type="catalytic activity">
    <reaction evidence="1 4">
        <text>alpha-D-glucosamine 6-phosphate + H2O = beta-D-fructose 6-phosphate + NH4(+)</text>
        <dbReference type="Rhea" id="RHEA:12172"/>
        <dbReference type="ChEBI" id="CHEBI:15377"/>
        <dbReference type="ChEBI" id="CHEBI:28938"/>
        <dbReference type="ChEBI" id="CHEBI:57634"/>
        <dbReference type="ChEBI" id="CHEBI:75989"/>
        <dbReference type="EC" id="3.5.99.6"/>
    </reaction>
</comment>
<organism evidence="6">
    <name type="scientific">Proteinivorax tanatarense</name>
    <dbReference type="NCBI Taxonomy" id="1260629"/>
    <lineage>
        <taxon>Bacteria</taxon>
        <taxon>Bacillati</taxon>
        <taxon>Bacillota</taxon>
        <taxon>Clostridia</taxon>
        <taxon>Eubacteriales</taxon>
        <taxon>Proteinivoracaceae</taxon>
        <taxon>Proteinivorax</taxon>
    </lineage>
</organism>
<evidence type="ECO:0000256" key="2">
    <source>
        <dbReference type="ARBA" id="ARBA00022801"/>
    </source>
</evidence>
<comment type="function">
    <text evidence="4">Catalyzes the reversible isomerization-deamination of glucosamine 6-phosphate (GlcN6P) to form fructose 6-phosphate (Fru6P) and ammonium ion.</text>
</comment>
<feature type="domain" description="Glucosamine/galactosamine-6-phosphate isomerase" evidence="5">
    <location>
        <begin position="11"/>
        <end position="227"/>
    </location>
</feature>
<feature type="active site" description="Proton acceptor; for ring-opening step" evidence="4">
    <location>
        <position position="138"/>
    </location>
</feature>
<feature type="active site" description="Proton acceptor; for enolization step" evidence="4">
    <location>
        <position position="67"/>
    </location>
</feature>
<dbReference type="PANTHER" id="PTHR11280:SF5">
    <property type="entry name" value="GLUCOSAMINE-6-PHOSPHATE ISOMERASE"/>
    <property type="match status" value="1"/>
</dbReference>
<dbReference type="Pfam" id="PF01182">
    <property type="entry name" value="Glucosamine_iso"/>
    <property type="match status" value="1"/>
</dbReference>
<dbReference type="RefSeq" id="WP_350344083.1">
    <property type="nucleotide sequence ID" value="NZ_CP158367.1"/>
</dbReference>
<keyword evidence="3 4" id="KW-0119">Carbohydrate metabolism</keyword>
<dbReference type="SUPFAM" id="SSF100950">
    <property type="entry name" value="NagB/RpiA/CoA transferase-like"/>
    <property type="match status" value="1"/>
</dbReference>
<protein>
    <recommendedName>
        <fullName evidence="4">Glucosamine-6-phosphate deaminase</fullName>
        <ecNumber evidence="4">3.5.99.6</ecNumber>
    </recommendedName>
    <alternativeName>
        <fullName evidence="4">GlcN6P deaminase</fullName>
        <shortName evidence="4">GNPDA</shortName>
    </alternativeName>
    <alternativeName>
        <fullName evidence="4">Glucosamine-6-phosphate isomerase</fullName>
    </alternativeName>
</protein>
<dbReference type="GO" id="GO:0004342">
    <property type="term" value="F:glucosamine-6-phosphate deaminase activity"/>
    <property type="evidence" value="ECO:0007669"/>
    <property type="project" value="UniProtKB-UniRule"/>
</dbReference>
<dbReference type="AlphaFoldDB" id="A0AAU7VMZ3"/>
<gene>
    <name evidence="4 6" type="primary">nagB</name>
    <name evidence="6" type="ORF">PRVXT_000456</name>
</gene>
<evidence type="ECO:0000313" key="6">
    <source>
        <dbReference type="EMBL" id="XBX75338.1"/>
    </source>
</evidence>
<evidence type="ECO:0000256" key="3">
    <source>
        <dbReference type="ARBA" id="ARBA00023277"/>
    </source>
</evidence>
<sequence length="254" mass="28282">MKILVGKNYDRVSEMTANIIATKVKEKPDAVLGLATGGTPKGVYKRLIAMYNDKKIDFSKVKTFNLDEYYGLSSNHPQSYAYYMKTNFFDYINIKEENAHIPDGLAQDIDEECHRYEQAIKDCGGIDLQLLGIGHNGHIGFNEPDDALHTSTHLVNLHEKTISANSRFFGKDEEVPRQAITMGIGSIFGADEIVLIASGEDKAEIIAKMINGQLSSKLPASMLQIHKSLTIIIDEPIQKHLYAEGVLKEQLKVV</sequence>
<dbReference type="CDD" id="cd01399">
    <property type="entry name" value="GlcN6P_deaminase"/>
    <property type="match status" value="1"/>
</dbReference>
<dbReference type="GO" id="GO:0019262">
    <property type="term" value="P:N-acetylneuraminate catabolic process"/>
    <property type="evidence" value="ECO:0007669"/>
    <property type="project" value="UniProtKB-UniRule"/>
</dbReference>